<organism evidence="2 3">
    <name type="scientific">Trichoplax adhaerens</name>
    <name type="common">Trichoplax reptans</name>
    <dbReference type="NCBI Taxonomy" id="10228"/>
    <lineage>
        <taxon>Eukaryota</taxon>
        <taxon>Metazoa</taxon>
        <taxon>Placozoa</taxon>
        <taxon>Uniplacotomia</taxon>
        <taxon>Trichoplacea</taxon>
        <taxon>Trichoplacidae</taxon>
        <taxon>Trichoplax</taxon>
    </lineage>
</organism>
<feature type="transmembrane region" description="Helical" evidence="1">
    <location>
        <begin position="278"/>
        <end position="298"/>
    </location>
</feature>
<dbReference type="InterPro" id="IPR039493">
    <property type="entry name" value="TMEM248/TMEM219"/>
</dbReference>
<dbReference type="KEGG" id="tad:TRIADDRAFT_57258"/>
<dbReference type="Proteomes" id="UP000009022">
    <property type="component" value="Unassembled WGS sequence"/>
</dbReference>
<dbReference type="AlphaFoldDB" id="B3RYY3"/>
<dbReference type="EMBL" id="DS985246">
    <property type="protein sequence ID" value="EDV23751.1"/>
    <property type="molecule type" value="Genomic_DNA"/>
</dbReference>
<accession>B3RYY3</accession>
<reference evidence="2 3" key="1">
    <citation type="journal article" date="2008" name="Nature">
        <title>The Trichoplax genome and the nature of placozoans.</title>
        <authorList>
            <person name="Srivastava M."/>
            <person name="Begovic E."/>
            <person name="Chapman J."/>
            <person name="Putnam N.H."/>
            <person name="Hellsten U."/>
            <person name="Kawashima T."/>
            <person name="Kuo A."/>
            <person name="Mitros T."/>
            <person name="Salamov A."/>
            <person name="Carpenter M.L."/>
            <person name="Signorovitch A.Y."/>
            <person name="Moreno M.A."/>
            <person name="Kamm K."/>
            <person name="Grimwood J."/>
            <person name="Schmutz J."/>
            <person name="Shapiro H."/>
            <person name="Grigoriev I.V."/>
            <person name="Buss L.W."/>
            <person name="Schierwater B."/>
            <person name="Dellaporta S.L."/>
            <person name="Rokhsar D.S."/>
        </authorList>
    </citation>
    <scope>NUCLEOTIDE SEQUENCE [LARGE SCALE GENOMIC DNA]</scope>
    <source>
        <strain evidence="2 3">Grell-BS-1999</strain>
    </source>
</reference>
<sequence length="324" mass="37017">MATFLRRLAGEFSNKPPIVLFSIFLFTLAFSLLLLGCVIDHSEFANPDFKNGKPRYFFVEHENCFKMIGSTNVSTLEIFVKAIVQAQFTIIKVCLYRLQNWNEIIHKLSHQKLDLTTDRVDGLIVPNNVVINKTNVPAVNVSLPLTFTVRNCCRSFGLRHFQHKAVKTILPMSILDNRLFSEFPSLNFTVTLFLGDINKNLSGFTFFLSNRSYYDSTFCRVFPTNYSIFAIPDSSLDCKHNCTEYYTFIGNINHHYDEHLTVWISKEARNVIFIRLQYCSYVALVVVLGFIILAGSFGRPKAKVLLSSSFTEAIDSDEDGIQSY</sequence>
<dbReference type="PANTHER" id="PTHR16002:SF4">
    <property type="entry name" value="TMEM248_TMEM219 DOMAIN-CONTAINING PROTEIN"/>
    <property type="match status" value="1"/>
</dbReference>
<protein>
    <recommendedName>
        <fullName evidence="4">TMEM248/TMEM219 domain-containing protein</fullName>
    </recommendedName>
</protein>
<dbReference type="HOGENOM" id="CLU_858771_0_0_1"/>
<dbReference type="GeneID" id="6754490"/>
<proteinExistence type="predicted"/>
<dbReference type="CTD" id="6754490"/>
<dbReference type="RefSeq" id="XP_002113277.1">
    <property type="nucleotide sequence ID" value="XM_002113241.1"/>
</dbReference>
<gene>
    <name evidence="2" type="ORF">TRIADDRAFT_57258</name>
</gene>
<evidence type="ECO:0008006" key="4">
    <source>
        <dbReference type="Google" id="ProtNLM"/>
    </source>
</evidence>
<evidence type="ECO:0000256" key="1">
    <source>
        <dbReference type="SAM" id="Phobius"/>
    </source>
</evidence>
<evidence type="ECO:0000313" key="3">
    <source>
        <dbReference type="Proteomes" id="UP000009022"/>
    </source>
</evidence>
<dbReference type="PANTHER" id="PTHR16002">
    <property type="entry name" value="TRANSMEMBRANE PROTEIN 248-LIKE"/>
    <property type="match status" value="1"/>
</dbReference>
<name>B3RYY3_TRIAD</name>
<dbReference type="InParanoid" id="B3RYY3"/>
<feature type="transmembrane region" description="Helical" evidence="1">
    <location>
        <begin position="18"/>
        <end position="39"/>
    </location>
</feature>
<keyword evidence="1" id="KW-1133">Transmembrane helix</keyword>
<evidence type="ECO:0000313" key="2">
    <source>
        <dbReference type="EMBL" id="EDV23751.1"/>
    </source>
</evidence>
<keyword evidence="3" id="KW-1185">Reference proteome</keyword>
<keyword evidence="1" id="KW-0812">Transmembrane</keyword>
<keyword evidence="1" id="KW-0472">Membrane</keyword>